<protein>
    <recommendedName>
        <fullName evidence="3">F-box associated domain-containing protein</fullName>
    </recommendedName>
</protein>
<comment type="caution">
    <text evidence="1">The sequence shown here is derived from an EMBL/GenBank/DDBJ whole genome shotgun (WGS) entry which is preliminary data.</text>
</comment>
<reference evidence="1 2" key="1">
    <citation type="journal article" date="2023" name="Plants (Basel)">
        <title>Bridging the Gap: Combining Genomics and Transcriptomics Approaches to Understand Stylosanthes scabra, an Orphan Legume from the Brazilian Caatinga.</title>
        <authorList>
            <person name="Ferreira-Neto J.R.C."/>
            <person name="da Silva M.D."/>
            <person name="Binneck E."/>
            <person name="de Melo N.F."/>
            <person name="da Silva R.H."/>
            <person name="de Melo A.L.T.M."/>
            <person name="Pandolfi V."/>
            <person name="Bustamante F.O."/>
            <person name="Brasileiro-Vidal A.C."/>
            <person name="Benko-Iseppon A.M."/>
        </authorList>
    </citation>
    <scope>NUCLEOTIDE SEQUENCE [LARGE SCALE GENOMIC DNA]</scope>
    <source>
        <tissue evidence="1">Leaves</tissue>
    </source>
</reference>
<sequence>MVRCRSLKKFWKNYLSPYNVSNEVTFINDDKHACVFLHVGLPPWISSSDTLLSMDIDSGLAKLCELPFEVSSFGWWDVIASHYGLVCISDRFSVVYISKEHPTDDFLYYDIYDSAHSEWVHGRSYLVRMHKLGYHNVIYQGRAYWIDWSGPEYNFADLIVSFDIHEQKFMLLPKKSRDKLNYLIDYDETLCFASHQIRFSGVTLVFWKIEMEVGHIVEWKRFTRLCNLGIKWNPIMLSGHDLIRVKEDHAYNDNGELTQTSHFSISKYNTKQGSLETFFIH</sequence>
<name>A0ABU6RT70_9FABA</name>
<proteinExistence type="predicted"/>
<organism evidence="1 2">
    <name type="scientific">Stylosanthes scabra</name>
    <dbReference type="NCBI Taxonomy" id="79078"/>
    <lineage>
        <taxon>Eukaryota</taxon>
        <taxon>Viridiplantae</taxon>
        <taxon>Streptophyta</taxon>
        <taxon>Embryophyta</taxon>
        <taxon>Tracheophyta</taxon>
        <taxon>Spermatophyta</taxon>
        <taxon>Magnoliopsida</taxon>
        <taxon>eudicotyledons</taxon>
        <taxon>Gunneridae</taxon>
        <taxon>Pentapetalae</taxon>
        <taxon>rosids</taxon>
        <taxon>fabids</taxon>
        <taxon>Fabales</taxon>
        <taxon>Fabaceae</taxon>
        <taxon>Papilionoideae</taxon>
        <taxon>50 kb inversion clade</taxon>
        <taxon>dalbergioids sensu lato</taxon>
        <taxon>Dalbergieae</taxon>
        <taxon>Pterocarpus clade</taxon>
        <taxon>Stylosanthes</taxon>
    </lineage>
</organism>
<gene>
    <name evidence="1" type="ORF">PIB30_084597</name>
</gene>
<evidence type="ECO:0000313" key="1">
    <source>
        <dbReference type="EMBL" id="MED6127069.1"/>
    </source>
</evidence>
<dbReference type="EMBL" id="JASCZI010031585">
    <property type="protein sequence ID" value="MED6127069.1"/>
    <property type="molecule type" value="Genomic_DNA"/>
</dbReference>
<evidence type="ECO:0008006" key="3">
    <source>
        <dbReference type="Google" id="ProtNLM"/>
    </source>
</evidence>
<dbReference type="Proteomes" id="UP001341840">
    <property type="component" value="Unassembled WGS sequence"/>
</dbReference>
<evidence type="ECO:0000313" key="2">
    <source>
        <dbReference type="Proteomes" id="UP001341840"/>
    </source>
</evidence>
<keyword evidence="2" id="KW-1185">Reference proteome</keyword>
<accession>A0ABU6RT70</accession>